<dbReference type="OrthoDB" id="5498726at2"/>
<reference evidence="1" key="2">
    <citation type="submission" date="2012-09" db="EMBL/GenBank/DDBJ databases">
        <title>The complete sequence of Psychroflexus torquis an extreme psychrophile from sea-ice that is stimulated by light.</title>
        <authorList>
            <person name="Feng S."/>
            <person name="Powell S.M."/>
            <person name="Bowman J.P."/>
        </authorList>
    </citation>
    <scope>NUCLEOTIDE SEQUENCE [LARGE SCALE GENOMIC DNA]</scope>
    <source>
        <strain evidence="1">ATCC 700755</strain>
    </source>
</reference>
<evidence type="ECO:0000313" key="1">
    <source>
        <dbReference type="EMBL" id="AFU69506.1"/>
    </source>
</evidence>
<proteinExistence type="predicted"/>
<gene>
    <name evidence="1" type="ordered locus">P700755_002779</name>
</gene>
<dbReference type="InterPro" id="IPR032331">
    <property type="entry name" value="DUF4856"/>
</dbReference>
<reference evidence="1" key="1">
    <citation type="submission" date="2006-03" db="EMBL/GenBank/DDBJ databases">
        <authorList>
            <person name="Bowman J."/>
            <person name="Ferriera S."/>
            <person name="Johnson J."/>
            <person name="Kravitz S."/>
            <person name="Halpern A."/>
            <person name="Remington K."/>
            <person name="Beeson K."/>
            <person name="Tran B."/>
            <person name="Rogers Y.-H."/>
            <person name="Friedman R."/>
            <person name="Venter J.C."/>
        </authorList>
    </citation>
    <scope>NUCLEOTIDE SEQUENCE [LARGE SCALE GENOMIC DNA]</scope>
    <source>
        <strain evidence="1">ATCC 700755</strain>
    </source>
</reference>
<sequence>MKKLFLYPLALTSFIFFSCDDDDNIPETQNEITTPTEYVFERDGESTVSFSGQTTRLQMAEEMIPAFFDPSSSTIESLNGMYAHEEGANNFSNDALNSSGKNIKSKVAASIDFFASNTVESAKIQQDFEDFIAGQVNSVFPFWNTEASIGVAGQIAEGTTTRYVSAKGLEYDQAFVKGLLGALMTDQMLNNYFSTAVLDAGQNVENNTNDITDEGKPYTTMEHKWDEAYGYIFGNAPDAANPLATVGNDDNYLNKYLGRQAGDPDFEEAPQRVFNAFALGRAAIVAKDYELRDEQAEIVRKEISEMIGIRAVYYLQIAKVQFDNGNLGAALHDLSEGYGFIYSLRFTRNPDTNAPNFSSEEVDGYLTTMLESSDNGLWDISFATLDELSNTIAARFDFTVEEANND</sequence>
<keyword evidence="2" id="KW-1185">Reference proteome</keyword>
<dbReference type="Pfam" id="PF16148">
    <property type="entry name" value="DUF4856"/>
    <property type="match status" value="1"/>
</dbReference>
<protein>
    <recommendedName>
        <fullName evidence="3">DUF4856 domain-containing protein</fullName>
    </recommendedName>
</protein>
<dbReference type="KEGG" id="ptq:P700755_002779"/>
<dbReference type="eggNOG" id="ENOG502Z7WY">
    <property type="taxonomic scope" value="Bacteria"/>
</dbReference>
<dbReference type="AlphaFoldDB" id="K4IK94"/>
<evidence type="ECO:0000313" key="2">
    <source>
        <dbReference type="Proteomes" id="UP000008514"/>
    </source>
</evidence>
<dbReference type="Proteomes" id="UP000008514">
    <property type="component" value="Chromosome"/>
</dbReference>
<accession>K4IK94</accession>
<dbReference type="HOGENOM" id="CLU_055414_0_0_10"/>
<dbReference type="RefSeq" id="WP_015025067.1">
    <property type="nucleotide sequence ID" value="NC_018721.1"/>
</dbReference>
<dbReference type="PROSITE" id="PS51257">
    <property type="entry name" value="PROKAR_LIPOPROTEIN"/>
    <property type="match status" value="1"/>
</dbReference>
<name>K4IK94_PSYTT</name>
<organism evidence="1 2">
    <name type="scientific">Psychroflexus torquis (strain ATCC 700755 / CIP 106069 / ACAM 623)</name>
    <dbReference type="NCBI Taxonomy" id="313595"/>
    <lineage>
        <taxon>Bacteria</taxon>
        <taxon>Pseudomonadati</taxon>
        <taxon>Bacteroidota</taxon>
        <taxon>Flavobacteriia</taxon>
        <taxon>Flavobacteriales</taxon>
        <taxon>Flavobacteriaceae</taxon>
        <taxon>Psychroflexus</taxon>
    </lineage>
</organism>
<dbReference type="STRING" id="313595.P700755_002779"/>
<evidence type="ECO:0008006" key="3">
    <source>
        <dbReference type="Google" id="ProtNLM"/>
    </source>
</evidence>
<dbReference type="EMBL" id="CP003879">
    <property type="protein sequence ID" value="AFU69506.1"/>
    <property type="molecule type" value="Genomic_DNA"/>
</dbReference>